<evidence type="ECO:0000313" key="3">
    <source>
        <dbReference type="Proteomes" id="UP000263993"/>
    </source>
</evidence>
<proteinExistence type="predicted"/>
<dbReference type="AlphaFoldDB" id="A0A371B306"/>
<dbReference type="RefSeq" id="WP_115518011.1">
    <property type="nucleotide sequence ID" value="NZ_QRGO01000002.1"/>
</dbReference>
<reference evidence="3" key="1">
    <citation type="submission" date="2018-08" db="EMBL/GenBank/DDBJ databases">
        <authorList>
            <person name="Kim S.-J."/>
            <person name="Jung G.-Y."/>
        </authorList>
    </citation>
    <scope>NUCLEOTIDE SEQUENCE [LARGE SCALE GENOMIC DNA]</scope>
    <source>
        <strain evidence="3">GY_H</strain>
    </source>
</reference>
<sequence>MVRASVGHFLLLVLAASFVASGASAQTAGTPLAQACKQTGIYLKPYSFDTLMDKPFKLKLETCVDGTAWSNLFNFKLRFAGRLDEVSKSVDAFVNKPTAPCADGSNNYVKITSLTVRTEPAVGTQQPVYLDALADVTNCKPVSFDADMTVKVKFSLNINNLKMINYDPEISVKPKNVDSGWLRNIQNKFWVNLLRSSIVDKTKSELEKVLSAYRNVLADYREEITLFKPVVRSLEFRTDGDAILSDLRIDARLPQQVIEKQSIHLINMLQLK</sequence>
<organism evidence="2 3">
    <name type="scientific">Undibacter mobilis</name>
    <dbReference type="NCBI Taxonomy" id="2292256"/>
    <lineage>
        <taxon>Bacteria</taxon>
        <taxon>Pseudomonadati</taxon>
        <taxon>Pseudomonadota</taxon>
        <taxon>Alphaproteobacteria</taxon>
        <taxon>Hyphomicrobiales</taxon>
        <taxon>Nitrobacteraceae</taxon>
        <taxon>Undibacter</taxon>
    </lineage>
</organism>
<protein>
    <recommendedName>
        <fullName evidence="4">DUF4403 family protein</fullName>
    </recommendedName>
</protein>
<dbReference type="Proteomes" id="UP000263993">
    <property type="component" value="Unassembled WGS sequence"/>
</dbReference>
<gene>
    <name evidence="2" type="ORF">DXH78_14830</name>
</gene>
<evidence type="ECO:0000313" key="2">
    <source>
        <dbReference type="EMBL" id="RDV01887.1"/>
    </source>
</evidence>
<accession>A0A371B306</accession>
<comment type="caution">
    <text evidence="2">The sequence shown here is derived from an EMBL/GenBank/DDBJ whole genome shotgun (WGS) entry which is preliminary data.</text>
</comment>
<feature type="signal peptide" evidence="1">
    <location>
        <begin position="1"/>
        <end position="25"/>
    </location>
</feature>
<evidence type="ECO:0000256" key="1">
    <source>
        <dbReference type="SAM" id="SignalP"/>
    </source>
</evidence>
<feature type="chain" id="PRO_5016884572" description="DUF4403 family protein" evidence="1">
    <location>
        <begin position="26"/>
        <end position="272"/>
    </location>
</feature>
<evidence type="ECO:0008006" key="4">
    <source>
        <dbReference type="Google" id="ProtNLM"/>
    </source>
</evidence>
<dbReference type="EMBL" id="QRGO01000002">
    <property type="protein sequence ID" value="RDV01887.1"/>
    <property type="molecule type" value="Genomic_DNA"/>
</dbReference>
<keyword evidence="3" id="KW-1185">Reference proteome</keyword>
<name>A0A371B306_9BRAD</name>
<keyword evidence="1" id="KW-0732">Signal</keyword>